<evidence type="ECO:0000256" key="5">
    <source>
        <dbReference type="ARBA" id="ARBA00022723"/>
    </source>
</evidence>
<dbReference type="InterPro" id="IPR024682">
    <property type="entry name" value="Npl4_Ub-like_dom"/>
</dbReference>
<comment type="function">
    <text evidence="8">Involved in the import of nuclear-targeted proteins into the nucleus and the export of poly(A) RNA out of the nucleus. Has a role in the endoplasmic reticulum-associated degradation (ERAD) pathway.</text>
</comment>
<evidence type="ECO:0000256" key="4">
    <source>
        <dbReference type="ARBA" id="ARBA00019709"/>
    </source>
</evidence>
<dbReference type="SUPFAM" id="SSF54236">
    <property type="entry name" value="Ubiquitin-like"/>
    <property type="match status" value="1"/>
</dbReference>
<protein>
    <recommendedName>
        <fullName evidence="4">Nuclear protein localization protein 4</fullName>
    </recommendedName>
</protein>
<evidence type="ECO:0000256" key="6">
    <source>
        <dbReference type="ARBA" id="ARBA00022771"/>
    </source>
</evidence>
<dbReference type="Pfam" id="PF11543">
    <property type="entry name" value="UN_NPL4"/>
    <property type="match status" value="1"/>
</dbReference>
<accession>A0A8H3QDH1</accession>
<dbReference type="CDD" id="cd17055">
    <property type="entry name" value="Ubl_AtNPL4_like"/>
    <property type="match status" value="1"/>
</dbReference>
<dbReference type="Proteomes" id="UP000615446">
    <property type="component" value="Unassembled WGS sequence"/>
</dbReference>
<dbReference type="PIRSF" id="PIRSF010052">
    <property type="entry name" value="Polyub_prc_Npl4"/>
    <property type="match status" value="1"/>
</dbReference>
<dbReference type="PANTHER" id="PTHR12710:SF0">
    <property type="entry name" value="NUCLEAR PROTEIN LOCALIZATION PROTEIN 4 HOMOLOG"/>
    <property type="match status" value="1"/>
</dbReference>
<dbReference type="Gene3D" id="3.10.20.90">
    <property type="entry name" value="Phosphatidylinositol 3-kinase Catalytic Subunit, Chain A, domain 1"/>
    <property type="match status" value="1"/>
</dbReference>
<feature type="domain" description="MPN" evidence="11">
    <location>
        <begin position="226"/>
        <end position="373"/>
    </location>
</feature>
<evidence type="ECO:0000256" key="7">
    <source>
        <dbReference type="ARBA" id="ARBA00022833"/>
    </source>
</evidence>
<evidence type="ECO:0000256" key="9">
    <source>
        <dbReference type="PROSITE-ProRule" id="PRU00322"/>
    </source>
</evidence>
<name>A0A8H3QDH1_9GLOM</name>
<gene>
    <name evidence="12" type="ORF">RCL2_000406900</name>
</gene>
<comment type="similarity">
    <text evidence="3">Belongs to the NPL4 family.</text>
</comment>
<evidence type="ECO:0000256" key="1">
    <source>
        <dbReference type="ARBA" id="ARBA00004335"/>
    </source>
</evidence>
<keyword evidence="7" id="KW-0862">Zinc</keyword>
<reference evidence="12" key="1">
    <citation type="submission" date="2019-10" db="EMBL/GenBank/DDBJ databases">
        <title>Conservation and host-specific expression of non-tandemly repeated heterogenous ribosome RNA gene in arbuscular mycorrhizal fungi.</title>
        <authorList>
            <person name="Maeda T."/>
            <person name="Kobayashi Y."/>
            <person name="Nakagawa T."/>
            <person name="Ezawa T."/>
            <person name="Yamaguchi K."/>
            <person name="Bino T."/>
            <person name="Nishimoto Y."/>
            <person name="Shigenobu S."/>
            <person name="Kawaguchi M."/>
        </authorList>
    </citation>
    <scope>NUCLEOTIDE SEQUENCE</scope>
    <source>
        <strain evidence="12">HR1</strain>
    </source>
</reference>
<dbReference type="PROSITE" id="PS50249">
    <property type="entry name" value="MPN"/>
    <property type="match status" value="1"/>
</dbReference>
<dbReference type="AlphaFoldDB" id="A0A8H3QDH1"/>
<dbReference type="InterPro" id="IPR007717">
    <property type="entry name" value="NPL4_C"/>
</dbReference>
<dbReference type="SUPFAM" id="SSF90209">
    <property type="entry name" value="Ran binding protein zinc finger-like"/>
    <property type="match status" value="1"/>
</dbReference>
<dbReference type="GO" id="GO:0048471">
    <property type="term" value="C:perinuclear region of cytoplasm"/>
    <property type="evidence" value="ECO:0007669"/>
    <property type="project" value="UniProtKB-SubCell"/>
</dbReference>
<dbReference type="GO" id="GO:0008270">
    <property type="term" value="F:zinc ion binding"/>
    <property type="evidence" value="ECO:0007669"/>
    <property type="project" value="UniProtKB-KW"/>
</dbReference>
<dbReference type="EMBL" id="BLAL01000025">
    <property type="protein sequence ID" value="GES76670.1"/>
    <property type="molecule type" value="Genomic_DNA"/>
</dbReference>
<dbReference type="GO" id="GO:0006511">
    <property type="term" value="P:ubiquitin-dependent protein catabolic process"/>
    <property type="evidence" value="ECO:0007669"/>
    <property type="project" value="InterPro"/>
</dbReference>
<dbReference type="PANTHER" id="PTHR12710">
    <property type="entry name" value="NUCLEAR PROTEIN LOCALIZATION 4"/>
    <property type="match status" value="1"/>
</dbReference>
<dbReference type="InterPro" id="IPR036443">
    <property type="entry name" value="Znf_RanBP2_sf"/>
</dbReference>
<dbReference type="CDD" id="cd08061">
    <property type="entry name" value="MPN_NPL4"/>
    <property type="match status" value="1"/>
</dbReference>
<keyword evidence="5" id="KW-0479">Metal-binding</keyword>
<keyword evidence="6 9" id="KW-0863">Zinc-finger</keyword>
<dbReference type="InterPro" id="IPR037518">
    <property type="entry name" value="MPN"/>
</dbReference>
<dbReference type="OrthoDB" id="10251089at2759"/>
<dbReference type="Pfam" id="PF05021">
    <property type="entry name" value="NPL4"/>
    <property type="match status" value="2"/>
</dbReference>
<comment type="subcellular location">
    <subcellularLocation>
        <location evidence="2">Cytoplasm</location>
        <location evidence="2">Perinuclear region</location>
    </subcellularLocation>
    <subcellularLocation>
        <location evidence="1">Nucleus membrane</location>
        <topology evidence="1">Peripheral membrane protein</topology>
        <orientation evidence="1">Cytoplasmic side</orientation>
    </subcellularLocation>
</comment>
<evidence type="ECO:0000259" key="11">
    <source>
        <dbReference type="PROSITE" id="PS50249"/>
    </source>
</evidence>
<dbReference type="InterPro" id="IPR001876">
    <property type="entry name" value="Znf_RanBP2"/>
</dbReference>
<evidence type="ECO:0000256" key="3">
    <source>
        <dbReference type="ARBA" id="ARBA00011025"/>
    </source>
</evidence>
<evidence type="ECO:0000313" key="13">
    <source>
        <dbReference type="Proteomes" id="UP000615446"/>
    </source>
</evidence>
<evidence type="ECO:0000256" key="2">
    <source>
        <dbReference type="ARBA" id="ARBA00004556"/>
    </source>
</evidence>
<evidence type="ECO:0000256" key="8">
    <source>
        <dbReference type="ARBA" id="ARBA00024703"/>
    </source>
</evidence>
<dbReference type="InterPro" id="IPR016563">
    <property type="entry name" value="Npl4"/>
</dbReference>
<evidence type="ECO:0000259" key="10">
    <source>
        <dbReference type="PROSITE" id="PS50199"/>
    </source>
</evidence>
<dbReference type="Gene3D" id="2.30.30.380">
    <property type="entry name" value="Zn-finger domain of Sec23/24"/>
    <property type="match status" value="1"/>
</dbReference>
<proteinExistence type="inferred from homology"/>
<evidence type="ECO:0000313" key="12">
    <source>
        <dbReference type="EMBL" id="GES76670.1"/>
    </source>
</evidence>
<dbReference type="GO" id="GO:0043130">
    <property type="term" value="F:ubiquitin binding"/>
    <property type="evidence" value="ECO:0007669"/>
    <property type="project" value="TreeGrafter"/>
</dbReference>
<comment type="caution">
    <text evidence="12">The sequence shown here is derived from an EMBL/GenBank/DDBJ whole genome shotgun (WGS) entry which is preliminary data.</text>
</comment>
<dbReference type="Pfam" id="PF05020">
    <property type="entry name" value="zf-NPL4"/>
    <property type="match status" value="1"/>
</dbReference>
<dbReference type="PROSITE" id="PS01358">
    <property type="entry name" value="ZF_RANBP2_1"/>
    <property type="match status" value="1"/>
</dbReference>
<dbReference type="GO" id="GO:0031625">
    <property type="term" value="F:ubiquitin protein ligase binding"/>
    <property type="evidence" value="ECO:0007669"/>
    <property type="project" value="TreeGrafter"/>
</dbReference>
<sequence>MLVRIRSKEGTFRLETDPNECMLSLGTKIANQLKLTDYNSLEISDNPTNTIPIVELERKTISELGIKHGHLLYVAFKEPETDGSNTIQTDSKMSTSNLSVKQNPVDDLLEKQDGLIKRDKDQKFCKHSANGMCDYCMPLEPYDQGYLTEKGIKHMSFHAYLKSINKANKQLNELNSKFIPPLEEPDFRVKTNCSGGHASWPEGICTKCQPSAVTLALQQYRMVDHVEFSVSDLINNFINFWRSTGLQRFGYLYGRYEPYPDVPLGVKTVVEAIYEPPQEDEVDGLTLTLPWEEESLVDEVAAACGLVKVGMIYTDLTDDGTSQGKPCKISIQYSQNGVPLEISNTCAAMVSADIIEASIDPNIMRVKESTSERYVPEVFYKYKNKYGVNVQESAKPCFPVEYLLVNVTHGFPFNPTPLFTSSKQFPIANRPEFDVQDFGKLYRHLGLKESGNVHVNTVSDFQLLTFIRGTQVLTNDDFAALARLATSHEEKDANQLAQSSGWQTLVTIMREFDHSLIPNGGGQSYPGSSSSSSSRASEWSCRHCTFANKGFRTSCEMCGLPRD</sequence>
<dbReference type="SMART" id="SM00547">
    <property type="entry name" value="ZnF_RBZ"/>
    <property type="match status" value="1"/>
</dbReference>
<dbReference type="InterPro" id="IPR007716">
    <property type="entry name" value="NPL4_Zn-bd_put"/>
</dbReference>
<dbReference type="InterPro" id="IPR029071">
    <property type="entry name" value="Ubiquitin-like_domsf"/>
</dbReference>
<feature type="domain" description="RanBP2-type" evidence="10">
    <location>
        <begin position="535"/>
        <end position="563"/>
    </location>
</feature>
<dbReference type="PROSITE" id="PS50199">
    <property type="entry name" value="ZF_RANBP2_2"/>
    <property type="match status" value="1"/>
</dbReference>
<organism evidence="12 13">
    <name type="scientific">Rhizophagus clarus</name>
    <dbReference type="NCBI Taxonomy" id="94130"/>
    <lineage>
        <taxon>Eukaryota</taxon>
        <taxon>Fungi</taxon>
        <taxon>Fungi incertae sedis</taxon>
        <taxon>Mucoromycota</taxon>
        <taxon>Glomeromycotina</taxon>
        <taxon>Glomeromycetes</taxon>
        <taxon>Glomerales</taxon>
        <taxon>Glomeraceae</taxon>
        <taxon>Rhizophagus</taxon>
    </lineage>
</organism>
<dbReference type="GO" id="GO:0031965">
    <property type="term" value="C:nuclear membrane"/>
    <property type="evidence" value="ECO:0007669"/>
    <property type="project" value="UniProtKB-SubCell"/>
</dbReference>